<sequence length="176" mass="19942">MNDAGLKRGQPITFRLPSDTSDHTLKQLQKLKEVERRNFSSKIAEFVIDGVNDSLLKHREAITIPLPKGLTKAQRDWLKHEHSEALLGSIVYQLMSDPIRTASLFASLNSNAIDVNAALYLQEETSAAVEVETEHQLINIEDDLDNFDWEQLKEPEETSVVEEEDPLADFLAQMNK</sequence>
<reference evidence="1 2" key="1">
    <citation type="submission" date="2024-06" db="EMBL/GenBank/DDBJ databases">
        <title>Sorghum-associated microbial communities from plants grown in Nebraska, USA.</title>
        <authorList>
            <person name="Schachtman D."/>
        </authorList>
    </citation>
    <scope>NUCLEOTIDE SEQUENCE [LARGE SCALE GENOMIC DNA]</scope>
    <source>
        <strain evidence="1 2">1288</strain>
    </source>
</reference>
<dbReference type="RefSeq" id="WP_187046424.1">
    <property type="nucleotide sequence ID" value="NZ_CP185279.1"/>
</dbReference>
<evidence type="ECO:0000313" key="2">
    <source>
        <dbReference type="Proteomes" id="UP001549104"/>
    </source>
</evidence>
<evidence type="ECO:0000313" key="1">
    <source>
        <dbReference type="EMBL" id="MET3657487.1"/>
    </source>
</evidence>
<accession>A0ABV2K8T5</accession>
<proteinExistence type="predicted"/>
<keyword evidence="2" id="KW-1185">Reference proteome</keyword>
<comment type="caution">
    <text evidence="1">The sequence shown here is derived from an EMBL/GenBank/DDBJ whole genome shotgun (WGS) entry which is preliminary data.</text>
</comment>
<protein>
    <recommendedName>
        <fullName evidence="3">Plasmid segregation centromere-binding protein ParR</fullName>
    </recommendedName>
</protein>
<organism evidence="1 2">
    <name type="scientific">Sporosarcina psychrophila</name>
    <name type="common">Bacillus psychrophilus</name>
    <dbReference type="NCBI Taxonomy" id="1476"/>
    <lineage>
        <taxon>Bacteria</taxon>
        <taxon>Bacillati</taxon>
        <taxon>Bacillota</taxon>
        <taxon>Bacilli</taxon>
        <taxon>Bacillales</taxon>
        <taxon>Caryophanaceae</taxon>
        <taxon>Sporosarcina</taxon>
    </lineage>
</organism>
<dbReference type="EMBL" id="JBEPME010000003">
    <property type="protein sequence ID" value="MET3657487.1"/>
    <property type="molecule type" value="Genomic_DNA"/>
</dbReference>
<gene>
    <name evidence="1" type="ORF">ABIC55_002574</name>
</gene>
<evidence type="ECO:0008006" key="3">
    <source>
        <dbReference type="Google" id="ProtNLM"/>
    </source>
</evidence>
<name>A0ABV2K8T5_SPOPS</name>
<dbReference type="Proteomes" id="UP001549104">
    <property type="component" value="Unassembled WGS sequence"/>
</dbReference>